<dbReference type="STRING" id="478.A7456_09040"/>
<reference evidence="1 3" key="1">
    <citation type="submission" date="2016-05" db="EMBL/GenBank/DDBJ databases">
        <title>Draft genome sequence of Moraxella nonliquefaciens CCUG 348T.</title>
        <authorList>
            <person name="Salva-Serra F."/>
            <person name="Engstrom-Jakobsson H."/>
            <person name="Thorell K."/>
            <person name="Gonzales-Siles L."/>
            <person name="Karlsson R."/>
            <person name="Boulund F."/>
            <person name="Engstrand L."/>
            <person name="Kristiansson E."/>
            <person name="Moore E."/>
        </authorList>
    </citation>
    <scope>NUCLEOTIDE SEQUENCE [LARGE SCALE GENOMIC DNA]</scope>
    <source>
        <strain evidence="1 3">CCUG 348</strain>
    </source>
</reference>
<sequence>MNDHYPQLKGKTFKTWQELWQAMTDRDFDEVYGLYRECERKRALGHYRNRKLKQAKNLIGILLYRQKLHQVKQPLILTKRRYAEPLTNPKNIDEIWQNLTDENYDEIYRLHCQYAKQQHNKDTKRACGLIWKFRQHCKLAGFDYPKKCVTKGFRQSKHHPWQKMIESDVQFYQNTHRQQRQNRA</sequence>
<name>A0A1B8QSC3_MORNO</name>
<gene>
    <name evidence="1" type="ORF">A7456_09040</name>
    <name evidence="2" type="ORF">I6G26_08535</name>
</gene>
<dbReference type="EMBL" id="CP065728">
    <property type="protein sequence ID" value="QPT44105.1"/>
    <property type="molecule type" value="Genomic_DNA"/>
</dbReference>
<evidence type="ECO:0000313" key="4">
    <source>
        <dbReference type="Proteomes" id="UP000594834"/>
    </source>
</evidence>
<dbReference type="EMBL" id="LXTW01000003">
    <property type="protein sequence ID" value="OBX87266.1"/>
    <property type="molecule type" value="Genomic_DNA"/>
</dbReference>
<organism evidence="1 3">
    <name type="scientific">Moraxella nonliquefaciens</name>
    <dbReference type="NCBI Taxonomy" id="478"/>
    <lineage>
        <taxon>Bacteria</taxon>
        <taxon>Pseudomonadati</taxon>
        <taxon>Pseudomonadota</taxon>
        <taxon>Gammaproteobacteria</taxon>
        <taxon>Moraxellales</taxon>
        <taxon>Moraxellaceae</taxon>
        <taxon>Moraxella</taxon>
    </lineage>
</organism>
<keyword evidence="4" id="KW-1185">Reference proteome</keyword>
<evidence type="ECO:0000313" key="3">
    <source>
        <dbReference type="Proteomes" id="UP000092575"/>
    </source>
</evidence>
<dbReference type="RefSeq" id="WP_067007326.1">
    <property type="nucleotide sequence ID" value="NZ_CP065728.1"/>
</dbReference>
<dbReference type="Proteomes" id="UP000594834">
    <property type="component" value="Chromosome"/>
</dbReference>
<evidence type="ECO:0000313" key="1">
    <source>
        <dbReference type="EMBL" id="OBX87266.1"/>
    </source>
</evidence>
<accession>A0A1B8QSC3</accession>
<dbReference type="AlphaFoldDB" id="A0A1B8QSC3"/>
<dbReference type="Proteomes" id="UP000092575">
    <property type="component" value="Unassembled WGS sequence"/>
</dbReference>
<evidence type="ECO:0000313" key="2">
    <source>
        <dbReference type="EMBL" id="QPT44105.1"/>
    </source>
</evidence>
<reference evidence="2 4" key="2">
    <citation type="submission" date="2020-12" db="EMBL/GenBank/DDBJ databases">
        <title>FDA dAtabase for Regulatory Grade micrObial Sequences (FDA-ARGOS): Supporting development and validation of Infectious Disease Dx tests.</title>
        <authorList>
            <person name="Sproer C."/>
            <person name="Gronow S."/>
            <person name="Severitt S."/>
            <person name="Schroder I."/>
            <person name="Tallon L."/>
            <person name="Sadzewicz L."/>
            <person name="Zhao X."/>
            <person name="Boylan J."/>
            <person name="Ott S."/>
            <person name="Bowen H."/>
            <person name="Vavikolanu K."/>
            <person name="Mehta A."/>
            <person name="Aluvathingal J."/>
            <person name="Nadendla S."/>
            <person name="Lowell S."/>
            <person name="Myers T."/>
            <person name="Yan Y."/>
            <person name="Sichtig H."/>
        </authorList>
    </citation>
    <scope>NUCLEOTIDE SEQUENCE [LARGE SCALE GENOMIC DNA]</scope>
    <source>
        <strain evidence="2 4">FDAARGOS_869</strain>
    </source>
</reference>
<proteinExistence type="predicted"/>
<protein>
    <submittedName>
        <fullName evidence="1">Uncharacterized protein</fullName>
    </submittedName>
</protein>